<dbReference type="Proteomes" id="UP001174136">
    <property type="component" value="Unassembled WGS sequence"/>
</dbReference>
<evidence type="ECO:0000313" key="1">
    <source>
        <dbReference type="EMBL" id="KAK0135114.1"/>
    </source>
</evidence>
<protein>
    <submittedName>
        <fullName evidence="1">Uncharacterized protein</fullName>
    </submittedName>
</protein>
<evidence type="ECO:0000313" key="2">
    <source>
        <dbReference type="Proteomes" id="UP001174136"/>
    </source>
</evidence>
<sequence length="175" mass="19897">MRFLRRVAGLSLRVKSSAIQEDLGVEPLLLRIERSQLRHGQLGPRSRWRDYISQLALEWPSEFLRNRWRKLPGKRMSGPPCYACCLLDPDPDNFTGPISEQEARPENSEVEVVREFQLLSFTGQAIIATFCAHLLRPARGEVASAEGFDSHLQSTVQGGLASCFRVQEEELSHRH</sequence>
<reference evidence="1" key="1">
    <citation type="journal article" date="2023" name="Front. Mar. Sci.">
        <title>A new Merluccius polli reference genome to investigate the effects of global change in West African waters.</title>
        <authorList>
            <person name="Mateo J.L."/>
            <person name="Blanco-Fernandez C."/>
            <person name="Garcia-Vazquez E."/>
            <person name="Machado-Schiaffino G."/>
        </authorList>
    </citation>
    <scope>NUCLEOTIDE SEQUENCE</scope>
    <source>
        <strain evidence="1">C29</strain>
        <tissue evidence="1">Fin</tissue>
    </source>
</reference>
<keyword evidence="2" id="KW-1185">Reference proteome</keyword>
<organism evidence="1 2">
    <name type="scientific">Merluccius polli</name>
    <name type="common">Benguela hake</name>
    <name type="synonym">Merluccius cadenati</name>
    <dbReference type="NCBI Taxonomy" id="89951"/>
    <lineage>
        <taxon>Eukaryota</taxon>
        <taxon>Metazoa</taxon>
        <taxon>Chordata</taxon>
        <taxon>Craniata</taxon>
        <taxon>Vertebrata</taxon>
        <taxon>Euteleostomi</taxon>
        <taxon>Actinopterygii</taxon>
        <taxon>Neopterygii</taxon>
        <taxon>Teleostei</taxon>
        <taxon>Neoteleostei</taxon>
        <taxon>Acanthomorphata</taxon>
        <taxon>Zeiogadaria</taxon>
        <taxon>Gadariae</taxon>
        <taxon>Gadiformes</taxon>
        <taxon>Gadoidei</taxon>
        <taxon>Merlucciidae</taxon>
        <taxon>Merluccius</taxon>
    </lineage>
</organism>
<comment type="caution">
    <text evidence="1">The sequence shown here is derived from an EMBL/GenBank/DDBJ whole genome shotgun (WGS) entry which is preliminary data.</text>
</comment>
<dbReference type="AlphaFoldDB" id="A0AA47M7P9"/>
<name>A0AA47M7P9_MERPO</name>
<accession>A0AA47M7P9</accession>
<dbReference type="EMBL" id="JAOPHQ010005471">
    <property type="protein sequence ID" value="KAK0135114.1"/>
    <property type="molecule type" value="Genomic_DNA"/>
</dbReference>
<proteinExistence type="predicted"/>
<gene>
    <name evidence="1" type="ORF">N1851_029067</name>
</gene>